<feature type="region of interest" description="Disordered" evidence="6">
    <location>
        <begin position="85"/>
        <end position="105"/>
    </location>
</feature>
<evidence type="ECO:0000256" key="1">
    <source>
        <dbReference type="ARBA" id="ARBA00011073"/>
    </source>
</evidence>
<keyword evidence="9" id="KW-1185">Reference proteome</keyword>
<dbReference type="EMBL" id="BEGY01000098">
    <property type="protein sequence ID" value="GAX83408.1"/>
    <property type="molecule type" value="Genomic_DNA"/>
</dbReference>
<comment type="similarity">
    <text evidence="1 5">Belongs to the peptidase S8 family.</text>
</comment>
<protein>
    <recommendedName>
        <fullName evidence="7">Peptidase S8/S53 domain-containing protein</fullName>
    </recommendedName>
</protein>
<accession>A0A250XK13</accession>
<evidence type="ECO:0000313" key="8">
    <source>
        <dbReference type="EMBL" id="GAX83408.1"/>
    </source>
</evidence>
<evidence type="ECO:0000259" key="7">
    <source>
        <dbReference type="Pfam" id="PF00082"/>
    </source>
</evidence>
<gene>
    <name evidence="8" type="ORF">CEUSTIGMA_g10833.t1</name>
</gene>
<dbReference type="GO" id="GO:0004252">
    <property type="term" value="F:serine-type endopeptidase activity"/>
    <property type="evidence" value="ECO:0007669"/>
    <property type="project" value="UniProtKB-UniRule"/>
</dbReference>
<feature type="domain" description="Peptidase S8/S53" evidence="7">
    <location>
        <begin position="159"/>
        <end position="452"/>
    </location>
</feature>
<evidence type="ECO:0000256" key="6">
    <source>
        <dbReference type="SAM" id="MobiDB-lite"/>
    </source>
</evidence>
<dbReference type="Gene3D" id="3.40.50.200">
    <property type="entry name" value="Peptidase S8/S53 domain"/>
    <property type="match status" value="1"/>
</dbReference>
<evidence type="ECO:0000256" key="5">
    <source>
        <dbReference type="PROSITE-ProRule" id="PRU01240"/>
    </source>
</evidence>
<dbReference type="CDD" id="cd07473">
    <property type="entry name" value="Peptidases_S8_Subtilisin_like"/>
    <property type="match status" value="1"/>
</dbReference>
<name>A0A250XK13_9CHLO</name>
<keyword evidence="2 5" id="KW-0645">Protease</keyword>
<dbReference type="PANTHER" id="PTHR43399:SF4">
    <property type="entry name" value="CELL WALL-ASSOCIATED PROTEASE"/>
    <property type="match status" value="1"/>
</dbReference>
<dbReference type="InterPro" id="IPR034204">
    <property type="entry name" value="PfSUB1-like_cat_dom"/>
</dbReference>
<feature type="region of interest" description="Disordered" evidence="6">
    <location>
        <begin position="26"/>
        <end position="45"/>
    </location>
</feature>
<dbReference type="InterPro" id="IPR023828">
    <property type="entry name" value="Peptidase_S8_Ser-AS"/>
</dbReference>
<dbReference type="InterPro" id="IPR051048">
    <property type="entry name" value="Peptidase_S8/S53_subtilisin"/>
</dbReference>
<dbReference type="InterPro" id="IPR015500">
    <property type="entry name" value="Peptidase_S8_subtilisin-rel"/>
</dbReference>
<dbReference type="GO" id="GO:0006508">
    <property type="term" value="P:proteolysis"/>
    <property type="evidence" value="ECO:0007669"/>
    <property type="project" value="UniProtKB-KW"/>
</dbReference>
<dbReference type="SUPFAM" id="SSF52743">
    <property type="entry name" value="Subtilisin-like"/>
    <property type="match status" value="1"/>
</dbReference>
<dbReference type="InterPro" id="IPR022398">
    <property type="entry name" value="Peptidase_S8_His-AS"/>
</dbReference>
<dbReference type="Pfam" id="PF00082">
    <property type="entry name" value="Peptidase_S8"/>
    <property type="match status" value="1"/>
</dbReference>
<dbReference type="InterPro" id="IPR036852">
    <property type="entry name" value="Peptidase_S8/S53_dom_sf"/>
</dbReference>
<proteinExistence type="inferred from homology"/>
<sequence>MRSYPINQTINSLDLSSAINGLAQQGLMPPSTQASADASNMNAADLSSSSTSLTDVLNAVRTSSGIGALPAAELVNLTEYELFGNSGNPSPSDSNTSSSNTTSDYGVGGARRSLMLISPQVLAEIHPYQANDPMIRNGSQWFHSRVQNNYAWLVTTGASEVVVAIIDTGADLSHPDLAGSLWVNAGEIPDNGIDDDNNGFIDDVHGWDFAGACVQRDSFGHCLSCGSRATPIDTDGHGTHVAGIVAATQNNQEGGSGSAPGVKIMILRVSDCLDGSIYAGAVAQAYNYALQNGAQIAQCSFGMSYPQGFSPTSPAPWYNAGWNQAYISAIQPLQQNGVMVVAAAGNEGIDMDVLANLGYSYNPCLVNLSNVICVAATDPFDNLTFFSNYGKNTVQLGAPGLQIVSTMLNSTYLSLTGTSMAAPMVSGIAALALSVLGASSGNFHQAQAIKSILNSSVDLVSGVPVMFGGRANGFSAVQNSWVQAYMQAQGLVNLQPSILLSAQLPLTVQGFTETYISTSSGTPLGTPLSQISNTMVLDSSVRSGQPRFSYFKYSSRGMAVIFSSFLQFNNSGVYNVKIQAQPSSLASSYSLSGGTVLYVSGTLVPISSSGSGSFQVLAPGFYSLELQIPMPQTSVVMYLRQPYSAVFSIPSMAFTIPYQALTMGGAVAGGLGPATSSSSFQPSGLQLVNGWQLMYNVSSNLSSSTSSEVMSMTSAAARQGSSFQYMTLLPDLSYETAPSLSQGLLTGAAAANVGRVSVSSVGVVGLASTTLHIQPIAKSFVLSVTCNRCVVWLEGLMVIDSWQGLALGSASAVTQSSGCITLPARAGPAVLAVAFATANFSAAQLQLQWSPLGSCKGYTTSSTSSSSFSYLSGQISTSTTWLPLSNTAGQVSGLQCDAWRSGTLPAVSQYQALPLGAVAPGSPDFKKRLDSGQWSMTLESLFPGLASRFPPSARPNQPFSLRCWAYAPTSIAPSLLQMHVPMPAVGQTSRPSGRMLLAGRQVWPLTAGSQGTSQQAAVQFTGPAPPTWALYMLLVAEWENLTPSLMVSMSTSLGGPLNLQSLKLPLLVRGVMPSFSLSTSVSGVGPPGHLSRTCLPPNTLEVAALQQYDQSTLALVGSFASPAFGLCGQFSYNVSLQGLVRYTQAGGYLAAVAPGPQNYTLRVVDDYATSTSLVVAPGVSLVNARPFSLNSNPAAQISDQFVLPSGYLFMEAIIKTARADGETPIDVAIASPVQAAGPVDVTVWYRPITSLQTTF</sequence>
<dbReference type="InterPro" id="IPR000209">
    <property type="entry name" value="Peptidase_S8/S53_dom"/>
</dbReference>
<feature type="compositionally biased region" description="Low complexity" evidence="6">
    <location>
        <begin position="34"/>
        <end position="45"/>
    </location>
</feature>
<dbReference type="PROSITE" id="PS51892">
    <property type="entry name" value="SUBTILASE"/>
    <property type="match status" value="1"/>
</dbReference>
<dbReference type="AlphaFoldDB" id="A0A250XK13"/>
<dbReference type="PANTHER" id="PTHR43399">
    <property type="entry name" value="SUBTILISIN-RELATED"/>
    <property type="match status" value="1"/>
</dbReference>
<evidence type="ECO:0000313" key="9">
    <source>
        <dbReference type="Proteomes" id="UP000232323"/>
    </source>
</evidence>
<evidence type="ECO:0000256" key="3">
    <source>
        <dbReference type="ARBA" id="ARBA00022801"/>
    </source>
</evidence>
<dbReference type="STRING" id="1157962.A0A250XK13"/>
<feature type="active site" description="Charge relay system" evidence="5">
    <location>
        <position position="237"/>
    </location>
</feature>
<dbReference type="Proteomes" id="UP000232323">
    <property type="component" value="Unassembled WGS sequence"/>
</dbReference>
<organism evidence="8 9">
    <name type="scientific">Chlamydomonas eustigma</name>
    <dbReference type="NCBI Taxonomy" id="1157962"/>
    <lineage>
        <taxon>Eukaryota</taxon>
        <taxon>Viridiplantae</taxon>
        <taxon>Chlorophyta</taxon>
        <taxon>core chlorophytes</taxon>
        <taxon>Chlorophyceae</taxon>
        <taxon>CS clade</taxon>
        <taxon>Chlamydomonadales</taxon>
        <taxon>Chlamydomonadaceae</taxon>
        <taxon>Chlamydomonas</taxon>
    </lineage>
</organism>
<evidence type="ECO:0000256" key="2">
    <source>
        <dbReference type="ARBA" id="ARBA00022670"/>
    </source>
</evidence>
<evidence type="ECO:0000256" key="4">
    <source>
        <dbReference type="ARBA" id="ARBA00022825"/>
    </source>
</evidence>
<dbReference type="OrthoDB" id="568440at2759"/>
<dbReference type="PROSITE" id="PS00137">
    <property type="entry name" value="SUBTILASE_HIS"/>
    <property type="match status" value="1"/>
</dbReference>
<feature type="active site" description="Charge relay system" evidence="5">
    <location>
        <position position="167"/>
    </location>
</feature>
<feature type="active site" description="Charge relay system" evidence="5">
    <location>
        <position position="419"/>
    </location>
</feature>
<comment type="caution">
    <text evidence="8">The sequence shown here is derived from an EMBL/GenBank/DDBJ whole genome shotgun (WGS) entry which is preliminary data.</text>
</comment>
<feature type="compositionally biased region" description="Low complexity" evidence="6">
    <location>
        <begin position="85"/>
        <end position="104"/>
    </location>
</feature>
<dbReference type="PRINTS" id="PR00723">
    <property type="entry name" value="SUBTILISIN"/>
</dbReference>
<keyword evidence="4 5" id="KW-0720">Serine protease</keyword>
<keyword evidence="3 5" id="KW-0378">Hydrolase</keyword>
<dbReference type="PROSITE" id="PS00138">
    <property type="entry name" value="SUBTILASE_SER"/>
    <property type="match status" value="1"/>
</dbReference>
<reference evidence="8 9" key="1">
    <citation type="submission" date="2017-08" db="EMBL/GenBank/DDBJ databases">
        <title>Acidophilic green algal genome provides insights into adaptation to an acidic environment.</title>
        <authorList>
            <person name="Hirooka S."/>
            <person name="Hirose Y."/>
            <person name="Kanesaki Y."/>
            <person name="Higuchi S."/>
            <person name="Fujiwara T."/>
            <person name="Onuma R."/>
            <person name="Era A."/>
            <person name="Ohbayashi R."/>
            <person name="Uzuka A."/>
            <person name="Nozaki H."/>
            <person name="Yoshikawa H."/>
            <person name="Miyagishima S.Y."/>
        </authorList>
    </citation>
    <scope>NUCLEOTIDE SEQUENCE [LARGE SCALE GENOMIC DNA]</scope>
    <source>
        <strain evidence="8 9">NIES-2499</strain>
    </source>
</reference>